<evidence type="ECO:0000313" key="1">
    <source>
        <dbReference type="EMBL" id="MBM9459984.1"/>
    </source>
</evidence>
<accession>A0A939BSU2</accession>
<evidence type="ECO:0000313" key="2">
    <source>
        <dbReference type="Proteomes" id="UP000663791"/>
    </source>
</evidence>
<comment type="caution">
    <text evidence="1">The sequence shown here is derived from an EMBL/GenBank/DDBJ whole genome shotgun (WGS) entry which is preliminary data.</text>
</comment>
<dbReference type="AlphaFoldDB" id="A0A939BSU2"/>
<dbReference type="RefSeq" id="WP_205291279.1">
    <property type="nucleotide sequence ID" value="NZ_CP074406.1"/>
</dbReference>
<gene>
    <name evidence="1" type="ORF">JK386_08715</name>
</gene>
<proteinExistence type="predicted"/>
<dbReference type="EMBL" id="JAERTX010000006">
    <property type="protein sequence ID" value="MBM9459984.1"/>
    <property type="molecule type" value="Genomic_DNA"/>
</dbReference>
<protein>
    <recommendedName>
        <fullName evidence="3">Restriction endonuclease</fullName>
    </recommendedName>
</protein>
<keyword evidence="2" id="KW-1185">Reference proteome</keyword>
<dbReference type="Proteomes" id="UP000663791">
    <property type="component" value="Unassembled WGS sequence"/>
</dbReference>
<evidence type="ECO:0008006" key="3">
    <source>
        <dbReference type="Google" id="ProtNLM"/>
    </source>
</evidence>
<organism evidence="1 2">
    <name type="scientific">Nocardioides faecalis</name>
    <dbReference type="NCBI Taxonomy" id="2803858"/>
    <lineage>
        <taxon>Bacteria</taxon>
        <taxon>Bacillati</taxon>
        <taxon>Actinomycetota</taxon>
        <taxon>Actinomycetes</taxon>
        <taxon>Propionibacteriales</taxon>
        <taxon>Nocardioidaceae</taxon>
        <taxon>Nocardioides</taxon>
    </lineage>
</organism>
<sequence length="351" mass="38136">MTSHEDLHQTATHAQHLFERAAGIAEQVAKGEWDDNLSEGEATNLAAALSEAAEVARAVRADAGALKHGAPVDVQWRGLLPLNRKERFYTGTVFPALTTSTGFWHLPRLLDLFGLDVDAQAGSSAQVQFLTEYGFAESVYTDADKAKWGEEFTRETPDIVLVGCDWLLAIEAKMFHAPSAASLNEQMAAQAPIIEHWRQVLDLPTENVAHALLLPERLATRERNGLTSHLVVTWEALLDAFRPVAPPYWTSVLAEALERHEELESKTISMPNAQGRMTGAEIVADALSPSPLVAFVGRVGGATGARFAEDISTGTWQSALYQVRAEPVAASNPNWMPVEAFLHAVGDQSAP</sequence>
<reference evidence="1" key="1">
    <citation type="submission" date="2021-01" db="EMBL/GenBank/DDBJ databases">
        <title>Novel species in genus Nocardioides.</title>
        <authorList>
            <person name="Zhang G."/>
        </authorList>
    </citation>
    <scope>NUCLEOTIDE SEQUENCE</scope>
    <source>
        <strain evidence="1">Zg-536</strain>
    </source>
</reference>
<name>A0A939BSU2_9ACTN</name>